<dbReference type="OrthoDB" id="1937321at2759"/>
<keyword evidence="1" id="KW-0472">Membrane</keyword>
<evidence type="ECO:0000256" key="2">
    <source>
        <dbReference type="SAM" id="SignalP"/>
    </source>
</evidence>
<dbReference type="PANTHER" id="PTHR31414">
    <property type="entry name" value="TRANSMEMBRANE PROTEIN DDB_G0292058"/>
    <property type="match status" value="1"/>
</dbReference>
<feature type="transmembrane region" description="Helical" evidence="1">
    <location>
        <begin position="256"/>
        <end position="277"/>
    </location>
</feature>
<reference evidence="4" key="2">
    <citation type="submission" date="2025-08" db="UniProtKB">
        <authorList>
            <consortium name="RefSeq"/>
        </authorList>
    </citation>
    <scope>IDENTIFICATION</scope>
    <source>
        <tissue evidence="4">Leaf</tissue>
    </source>
</reference>
<sequence length="549" mass="60945">MAFRVPSLLTFIFLLFSLPFCISHGLFELRSKPKSEKHELILLRRLIAEEVPPSTDLSEGNGSFVLAAERTRRRDPLDEFKEYTGGWNISNEHYWTSVAFTAIPLLVIASVWLVGFGLALFFICCCYCCCRRQSYSYSRAAYALSLILLILFTLAAIVGCIVLYNGQGRFHASTTNTLKYVVGQADLTVDNLRNFSGSLASAKKAGVNQIFLPANVQSKIDVLDTKLNSSANALANRTANNSKKIKNVLDAVRLDLIIVAAVMLVLTFLGFLLSVLGIQFLVSVLVLIGWILVAGTFILCGVFLLLHNVVADTCVAMDEWVTHPRAHTALDDILPCVDIATANESLYRSKEVTFQLVNLVNQVILNVSNKNFPPMLAPLYYNQSGPLMPILCNPYTSDMSNRTCVAGEVGLDSASQVWKGYKCRSSVVSGADICTTEGRVTPALYDQMTAAVSISRGLYDYGPFLSQLLDCTFVRETFTSISSNNCPSLDEYTRWIYVGLLIVSAAVMLSLVFWVAYARERRHRMYNKQFLARSSQAPYPLREKSPYDV</sequence>
<reference evidence="3" key="1">
    <citation type="journal article" date="2015" name="Nat. Genet.">
        <title>The pineapple genome and the evolution of CAM photosynthesis.</title>
        <authorList>
            <person name="Ming R."/>
            <person name="VanBuren R."/>
            <person name="Wai C.M."/>
            <person name="Tang H."/>
            <person name="Schatz M.C."/>
            <person name="Bowers J.E."/>
            <person name="Lyons E."/>
            <person name="Wang M.L."/>
            <person name="Chen J."/>
            <person name="Biggers E."/>
            <person name="Zhang J."/>
            <person name="Huang L."/>
            <person name="Zhang L."/>
            <person name="Miao W."/>
            <person name="Zhang J."/>
            <person name="Ye Z."/>
            <person name="Miao C."/>
            <person name="Lin Z."/>
            <person name="Wang H."/>
            <person name="Zhou H."/>
            <person name="Yim W.C."/>
            <person name="Priest H.D."/>
            <person name="Zheng C."/>
            <person name="Woodhouse M."/>
            <person name="Edger P.P."/>
            <person name="Guyot R."/>
            <person name="Guo H.B."/>
            <person name="Guo H."/>
            <person name="Zheng G."/>
            <person name="Singh R."/>
            <person name="Sharma A."/>
            <person name="Min X."/>
            <person name="Zheng Y."/>
            <person name="Lee H."/>
            <person name="Gurtowski J."/>
            <person name="Sedlazeck F.J."/>
            <person name="Harkess A."/>
            <person name="McKain M.R."/>
            <person name="Liao Z."/>
            <person name="Fang J."/>
            <person name="Liu J."/>
            <person name="Zhang X."/>
            <person name="Zhang Q."/>
            <person name="Hu W."/>
            <person name="Qin Y."/>
            <person name="Wang K."/>
            <person name="Chen L.Y."/>
            <person name="Shirley N."/>
            <person name="Lin Y.R."/>
            <person name="Liu L.Y."/>
            <person name="Hernandez A.G."/>
            <person name="Wright C.L."/>
            <person name="Bulone V."/>
            <person name="Tuskan G.A."/>
            <person name="Heath K."/>
            <person name="Zee F."/>
            <person name="Moore P.H."/>
            <person name="Sunkar R."/>
            <person name="Leebens-Mack J.H."/>
            <person name="Mockler T."/>
            <person name="Bennetzen J.L."/>
            <person name="Freeling M."/>
            <person name="Sankoff D."/>
            <person name="Paterson A.H."/>
            <person name="Zhu X."/>
            <person name="Yang X."/>
            <person name="Smith J.A."/>
            <person name="Cushman J.C."/>
            <person name="Paull R.E."/>
            <person name="Yu Q."/>
        </authorList>
    </citation>
    <scope>NUCLEOTIDE SEQUENCE [LARGE SCALE GENOMIC DNA]</scope>
    <source>
        <strain evidence="3">cv. F153</strain>
    </source>
</reference>
<accession>A0A6P5EPQ0</accession>
<dbReference type="GO" id="GO:0009506">
    <property type="term" value="C:plasmodesma"/>
    <property type="evidence" value="ECO:0007669"/>
    <property type="project" value="TreeGrafter"/>
</dbReference>
<keyword evidence="3" id="KW-1185">Reference proteome</keyword>
<feature type="signal peptide" evidence="2">
    <location>
        <begin position="1"/>
        <end position="23"/>
    </location>
</feature>
<dbReference type="RefSeq" id="XP_020083230.1">
    <property type="nucleotide sequence ID" value="XM_020227641.1"/>
</dbReference>
<keyword evidence="1" id="KW-1133">Transmembrane helix</keyword>
<dbReference type="GeneID" id="109706690"/>
<dbReference type="InterPro" id="IPR040283">
    <property type="entry name" value="DDB_G0292058-like"/>
</dbReference>
<gene>
    <name evidence="4" type="primary">LOC109706690</name>
</gene>
<dbReference type="AlphaFoldDB" id="A0A6P5EPQ0"/>
<feature type="transmembrane region" description="Helical" evidence="1">
    <location>
        <begin position="102"/>
        <end position="129"/>
    </location>
</feature>
<feature type="transmembrane region" description="Helical" evidence="1">
    <location>
        <begin position="495"/>
        <end position="518"/>
    </location>
</feature>
<protein>
    <submittedName>
        <fullName evidence="4">Uncharacterized protein LOC109706690</fullName>
    </submittedName>
</protein>
<name>A0A6P5EPQ0_ANACO</name>
<dbReference type="GO" id="GO:0005886">
    <property type="term" value="C:plasma membrane"/>
    <property type="evidence" value="ECO:0007669"/>
    <property type="project" value="TreeGrafter"/>
</dbReference>
<dbReference type="PANTHER" id="PTHR31414:SF15">
    <property type="entry name" value="PLASMA MEMBRANE FUSION PROTEIN"/>
    <property type="match status" value="1"/>
</dbReference>
<proteinExistence type="predicted"/>
<evidence type="ECO:0000313" key="4">
    <source>
        <dbReference type="RefSeq" id="XP_020083230.1"/>
    </source>
</evidence>
<dbReference type="Proteomes" id="UP000515123">
    <property type="component" value="Linkage group 2"/>
</dbReference>
<feature type="transmembrane region" description="Helical" evidence="1">
    <location>
        <begin position="284"/>
        <end position="306"/>
    </location>
</feature>
<keyword evidence="2" id="KW-0732">Signal</keyword>
<feature type="transmembrane region" description="Helical" evidence="1">
    <location>
        <begin position="141"/>
        <end position="164"/>
    </location>
</feature>
<evidence type="ECO:0000313" key="3">
    <source>
        <dbReference type="Proteomes" id="UP000515123"/>
    </source>
</evidence>
<feature type="chain" id="PRO_5027628161" evidence="2">
    <location>
        <begin position="24"/>
        <end position="549"/>
    </location>
</feature>
<keyword evidence="1" id="KW-0812">Transmembrane</keyword>
<organism evidence="3 4">
    <name type="scientific">Ananas comosus</name>
    <name type="common">Pineapple</name>
    <name type="synonym">Ananas ananas</name>
    <dbReference type="NCBI Taxonomy" id="4615"/>
    <lineage>
        <taxon>Eukaryota</taxon>
        <taxon>Viridiplantae</taxon>
        <taxon>Streptophyta</taxon>
        <taxon>Embryophyta</taxon>
        <taxon>Tracheophyta</taxon>
        <taxon>Spermatophyta</taxon>
        <taxon>Magnoliopsida</taxon>
        <taxon>Liliopsida</taxon>
        <taxon>Poales</taxon>
        <taxon>Bromeliaceae</taxon>
        <taxon>Bromelioideae</taxon>
        <taxon>Ananas</taxon>
    </lineage>
</organism>
<evidence type="ECO:0000256" key="1">
    <source>
        <dbReference type="SAM" id="Phobius"/>
    </source>
</evidence>